<name>A0ABU7PKI8_9ACTN</name>
<dbReference type="GO" id="GO:0003677">
    <property type="term" value="F:DNA binding"/>
    <property type="evidence" value="ECO:0007669"/>
    <property type="project" value="UniProtKB-KW"/>
</dbReference>
<sequence length="69" mass="7182">MGWPAKSHVPVRTIAAAAGVSSARVPRVMNGGPDVTPGTRRRVLAAAGRRGAARAKRRRPCGHRASLSS</sequence>
<dbReference type="InterPro" id="IPR000843">
    <property type="entry name" value="HTH_LacI"/>
</dbReference>
<gene>
    <name evidence="3" type="ORF">V2S66_30875</name>
</gene>
<dbReference type="SUPFAM" id="SSF47413">
    <property type="entry name" value="lambda repressor-like DNA-binding domains"/>
    <property type="match status" value="1"/>
</dbReference>
<dbReference type="InterPro" id="IPR010982">
    <property type="entry name" value="Lambda_DNA-bd_dom_sf"/>
</dbReference>
<feature type="compositionally biased region" description="Basic residues" evidence="1">
    <location>
        <begin position="51"/>
        <end position="62"/>
    </location>
</feature>
<evidence type="ECO:0000256" key="1">
    <source>
        <dbReference type="SAM" id="MobiDB-lite"/>
    </source>
</evidence>
<keyword evidence="4" id="KW-1185">Reference proteome</keyword>
<dbReference type="RefSeq" id="WP_330800072.1">
    <property type="nucleotide sequence ID" value="NZ_JAZEWV010000044.1"/>
</dbReference>
<organism evidence="3 4">
    <name type="scientific">Actinacidiphila polyblastidii</name>
    <dbReference type="NCBI Taxonomy" id="3110430"/>
    <lineage>
        <taxon>Bacteria</taxon>
        <taxon>Bacillati</taxon>
        <taxon>Actinomycetota</taxon>
        <taxon>Actinomycetes</taxon>
        <taxon>Kitasatosporales</taxon>
        <taxon>Streptomycetaceae</taxon>
        <taxon>Actinacidiphila</taxon>
    </lineage>
</organism>
<protein>
    <submittedName>
        <fullName evidence="3">LacI family DNA-binding transcriptional regulator</fullName>
    </submittedName>
</protein>
<keyword evidence="3" id="KW-0238">DNA-binding</keyword>
<comment type="caution">
    <text evidence="3">The sequence shown here is derived from an EMBL/GenBank/DDBJ whole genome shotgun (WGS) entry which is preliminary data.</text>
</comment>
<dbReference type="Gene3D" id="1.10.260.40">
    <property type="entry name" value="lambda repressor-like DNA-binding domains"/>
    <property type="match status" value="1"/>
</dbReference>
<evidence type="ECO:0000313" key="4">
    <source>
        <dbReference type="Proteomes" id="UP001344658"/>
    </source>
</evidence>
<proteinExistence type="predicted"/>
<feature type="region of interest" description="Disordered" evidence="1">
    <location>
        <begin position="47"/>
        <end position="69"/>
    </location>
</feature>
<evidence type="ECO:0000259" key="2">
    <source>
        <dbReference type="Pfam" id="PF00356"/>
    </source>
</evidence>
<dbReference type="Pfam" id="PF00356">
    <property type="entry name" value="LacI"/>
    <property type="match status" value="1"/>
</dbReference>
<dbReference type="Proteomes" id="UP001344658">
    <property type="component" value="Unassembled WGS sequence"/>
</dbReference>
<evidence type="ECO:0000313" key="3">
    <source>
        <dbReference type="EMBL" id="MEE4546353.1"/>
    </source>
</evidence>
<feature type="domain" description="HTH lacI-type" evidence="2">
    <location>
        <begin position="14"/>
        <end position="47"/>
    </location>
</feature>
<reference evidence="3 4" key="1">
    <citation type="submission" date="2023-12" db="EMBL/GenBank/DDBJ databases">
        <title>Streptomyces sp. V4-01.</title>
        <authorList>
            <person name="Somphong A."/>
            <person name="Phongsopitanun W."/>
        </authorList>
    </citation>
    <scope>NUCLEOTIDE SEQUENCE [LARGE SCALE GENOMIC DNA]</scope>
    <source>
        <strain evidence="3 4">V4-01</strain>
    </source>
</reference>
<dbReference type="EMBL" id="JAZEWV010000044">
    <property type="protein sequence ID" value="MEE4546353.1"/>
    <property type="molecule type" value="Genomic_DNA"/>
</dbReference>
<accession>A0ABU7PKI8</accession>